<feature type="non-terminal residue" evidence="1">
    <location>
        <position position="1"/>
    </location>
</feature>
<evidence type="ECO:0000313" key="2">
    <source>
        <dbReference type="Proteomes" id="UP000245634"/>
    </source>
</evidence>
<sequence length="1861" mass="190519">GYTLGTAITSDGSYVLTVTDLAGNSTVLNFSIDTVAPVVTGLTDNQLYTSAVTPSSTDTDIQTVTLTKNGSTVAGYTLGTAITADGSYVLTVTDIAGNSTVFHFGLDTVAPVVSGVIDNHIYGTSVTPSSADTDIQTVTLTKNGTAVAGYTLGTVVTLDGAYVLTVTDQAGNSTVYNFSIDKVAPVITGITDNQLYNSTVTPSSTDTDIQTVTLTKNGSAVAGYTLGTAITVDGSYVLTVTDVAGNTTVLHFGVDTTAPVVTGVLENQTYATTVTPSSSDSDIQTVTLTKNGTAVAGYTLGTAISQHGTYVLTVTDQAGNSTVLHFSLDTVAPVITGVTENQLYATAVTPTSSDSDIQTVTLTKNGTAVAGYTLGTAISADGTYVLTVTDQVGNTTVLHFSIDQTAPVVTGVIDNQLYNTTVTPTSSDTDIQTVTLTKNGTGVAGYTLGTAISQSGSYVLTVTDQAGNSTVKNFSIDTVAPVVTGVLDNQLYAAAVTPTSSDTDIQTVSLTKNGTVVAGYTTLGTAITQDGVYVLTVTDQAGNSTVLNFSIDTTAPVISGLIDNHIYTSSITPSSSDTDIQTVLLTKNGSAIGYTLGTAITTDGNYVLSVTDQAGNTTVFHVSIDTLAPVVTGVLDNQSYASTVTPTSSDSDIQTLTLTRDGTAVAGYALGTAITADGTYVLTATDLAGNSTVVHFIIDTAAPSVTGVIDNQLYNVSVTPSSTDTDIQATQLTRNGSTVAGYTLGTAITADGTYVLTVTDLVGNTTVLHFSIDQTAPVVTGVIDNQLYNTSVTPFSSDSDIQSVTLTKNGTAVAGYTLGTAVSTDGTYVLTVLDLAGNSTVLHFTIDKVAPVITGVIENNLYNTSVTPSSSDTDIQTVTLTQNGTAVVGYALGTPIASNGTYVLTVTDLAGNSTVYHFSIDTTAPVIAGVVDNQVYASSVTPTSSDSDIQTVTLTKNGSAVGGYTLGTAVTQHGTYVLTVTDLAGNSTVYHFSIDTMAPVITGVIDNHLYAASVTPTSADTDIQTTTLTKNGTAVAGYVLGTAITADGSYVLTVVDQVGNSTVLHFSIDQTAPVVTGILNNQLYNAAVTPSSADTDIQTTTLTKNGSTVAGYTLGTAVSQNGSYVLTVTDQAGNSTVLNFSIDTTAPVVTGIVNSQLYNTSVTPTSADSDIQTVTLTKNGSAVAGYTLGTAITTTGTYVLTVTDLAGNSTVVNFGIDKVAPVVTGVLDNQLYNTSVTPSSADTDIQTVTLTKNGSTVGGYALGTAVTTNGTYVLTVTDQAGNSTVLNFSIDTTVPVVAGVIENQVYATSVTPTSGDTDIQTVTLTKNGSAVGGYTLGTAITTTGTYVLTVTDLAGNSTILHFRIDKAAPVVTGVLDNSLYNTSVTPSSSDSDIQTVALTQNGSTVAGYTLGTAVTTNGVYVLTVTDQVGNSIVLHFTIDKTAPVITGVVENQSTNAPVTPTSSDSDIQTVTLTKNGSAVAGYTLGTAINQAGTYVLTVVDQAGNSTVVHFIYDTTAPVITGVTNNQLYNTSVTPNSADSDLQTIALTKNGSTVAGYTLGTAVTQNGTYVLTVTDKAGNSTVMNFTIDTTAPVVTGVVNGQTYTAWVTPASSDTDIQTVNLKKGGTTVAGYTLGTTVKLNGTYILTVTDQAGNATVVNFTMSDTTAPTVTGVADTNTYTTSVTPASSDVDIQTVTLTRYGTTVAGYALGTAITTPGSYVLTVTDLNGNSRVVNFYLRLSYEESDTTYLSYAGSWSPAGNASNNGGNAKYSGTAGSSYTITFTGTYIQIFGYKAANNGIADIYLDGSKVATYDFYNSPNIYKLPIYSASGLTAGPHTVQVVYTGTKNASSSGMNIDLDYFIIQ</sequence>
<protein>
    <submittedName>
        <fullName evidence="1">Ig-like protein group 3</fullName>
    </submittedName>
</protein>
<comment type="caution">
    <text evidence="1">The sequence shown here is derived from an EMBL/GenBank/DDBJ whole genome shotgun (WGS) entry which is preliminary data.</text>
</comment>
<evidence type="ECO:0000313" key="1">
    <source>
        <dbReference type="EMBL" id="PWK09037.1"/>
    </source>
</evidence>
<dbReference type="EMBL" id="QGGL01000014">
    <property type="protein sequence ID" value="PWK09037.1"/>
    <property type="molecule type" value="Genomic_DNA"/>
</dbReference>
<reference evidence="1 2" key="1">
    <citation type="submission" date="2018-05" db="EMBL/GenBank/DDBJ databases">
        <title>Genomic Encyclopedia of Type Strains, Phase IV (KMG-IV): sequencing the most valuable type-strain genomes for metagenomic binning, comparative biology and taxonomic classification.</title>
        <authorList>
            <person name="Goeker M."/>
        </authorList>
    </citation>
    <scope>NUCLEOTIDE SEQUENCE [LARGE SCALE GENOMIC DNA]</scope>
    <source>
        <strain evidence="1 2">DSM 18773</strain>
    </source>
</reference>
<proteinExistence type="predicted"/>
<accession>A0A316D5J2</accession>
<dbReference type="Gene3D" id="2.60.120.260">
    <property type="entry name" value="Galactose-binding domain-like"/>
    <property type="match status" value="1"/>
</dbReference>
<dbReference type="Proteomes" id="UP000245634">
    <property type="component" value="Unassembled WGS sequence"/>
</dbReference>
<dbReference type="RefSeq" id="WP_170119502.1">
    <property type="nucleotide sequence ID" value="NZ_QGGL01000014.1"/>
</dbReference>
<keyword evidence="2" id="KW-1185">Reference proteome</keyword>
<organism evidence="1 2">
    <name type="scientific">Tumebacillus permanentifrigoris</name>
    <dbReference type="NCBI Taxonomy" id="378543"/>
    <lineage>
        <taxon>Bacteria</taxon>
        <taxon>Bacillati</taxon>
        <taxon>Bacillota</taxon>
        <taxon>Bacilli</taxon>
        <taxon>Bacillales</taxon>
        <taxon>Alicyclobacillaceae</taxon>
        <taxon>Tumebacillus</taxon>
    </lineage>
</organism>
<gene>
    <name evidence="1" type="ORF">C7459_114104</name>
</gene>
<dbReference type="SUPFAM" id="SSF82171">
    <property type="entry name" value="DPP6 N-terminal domain-like"/>
    <property type="match status" value="1"/>
</dbReference>
<name>A0A316D5J2_9BACL</name>